<keyword evidence="2" id="KW-0732">Signal</keyword>
<feature type="compositionally biased region" description="Acidic residues" evidence="1">
    <location>
        <begin position="177"/>
        <end position="186"/>
    </location>
</feature>
<feature type="compositionally biased region" description="Low complexity" evidence="1">
    <location>
        <begin position="188"/>
        <end position="198"/>
    </location>
</feature>
<feature type="region of interest" description="Disordered" evidence="1">
    <location>
        <begin position="175"/>
        <end position="206"/>
    </location>
</feature>
<sequence>MGAFCHSFRLCVSTNSLLMALAFTSTCREDFRAVCDAALRKLSSSSRLPSASQGPWFRVQKGLSASPTNVTPRPVMSKRGSEGRSLLSSVSVRVASVFSCNCSPSQRLAYFDVSRASALPGRQEIGSEGTGAAAAAAAAGQVQNRPGELVTCGASLFPSRCGGGFLTSAPVIGNKESEDEDEDEAAEGSRGPSLSPSRGQKRGLEGVASSSAAAAAAALSPARGQSGAASSAGAQIFASSWRVEGGASSSAAASGGGGDVDMGVLWEGEGGGSQETGVMEEEEGGMMGGVPVKEEGIEVPVKEEEGFDVPVKEEGEDEEEMPVEEWRQEARRLFFGGWEWKREFCRVLFVLNERCNGDYEDPVTYCEALINSDHLYSVGRAVESVLRGRLMRRLRSEATTGVPDPPHTSFLCKKLILTGEKGEDEKQVIIEHFKHLGGALICTTDPFGGAERRTLLVLPFRMARNNRRNFPRCEHVRFPPQTPETFLEDLDEASLSLSLPPSPKETEGLLNLLNLCQSVECRPHYNSVNLRISACLVPEVANAIEFPRVPFGEQPRGTSPPPSPTKKRQRGVEDSRANPEHAGLWPLQDEAVEFDQFIANIGAASTLSQSPDLMCDTVKEEDEVATGESGPGVLSTWKKLVGAGVIDLSSLTMTMGRGGPPRADILSPHWITVQVTFDLQWNLELMKPWTRERSSEVRQDGRAGEGEGGQPEVTIVCSETFNREHLYLPVRRLVTRVLARSSLASFASDEGFDDPIPEVIRPRVGGADRRGRGGAKAETLRPLGPFQRPHHWGVRQQCPAPHQPNSRRLQLHS</sequence>
<feature type="region of interest" description="Disordered" evidence="1">
    <location>
        <begin position="763"/>
        <end position="813"/>
    </location>
</feature>
<evidence type="ECO:0000256" key="1">
    <source>
        <dbReference type="SAM" id="MobiDB-lite"/>
    </source>
</evidence>
<feature type="compositionally biased region" description="Polar residues" evidence="1">
    <location>
        <begin position="803"/>
        <end position="813"/>
    </location>
</feature>
<feature type="region of interest" description="Disordered" evidence="1">
    <location>
        <begin position="548"/>
        <end position="584"/>
    </location>
</feature>
<feature type="signal peptide" evidence="2">
    <location>
        <begin position="1"/>
        <end position="22"/>
    </location>
</feature>
<feature type="chain" id="PRO_5005191273" evidence="2">
    <location>
        <begin position="23"/>
        <end position="813"/>
    </location>
</feature>
<gene>
    <name evidence="3" type="ORF">Cvel_25343</name>
</gene>
<organism evidence="3">
    <name type="scientific">Chromera velia CCMP2878</name>
    <dbReference type="NCBI Taxonomy" id="1169474"/>
    <lineage>
        <taxon>Eukaryota</taxon>
        <taxon>Sar</taxon>
        <taxon>Alveolata</taxon>
        <taxon>Colpodellida</taxon>
        <taxon>Chromeraceae</taxon>
        <taxon>Chromera</taxon>
    </lineage>
</organism>
<feature type="compositionally biased region" description="Basic and acidic residues" evidence="1">
    <location>
        <begin position="570"/>
        <end position="579"/>
    </location>
</feature>
<evidence type="ECO:0000313" key="3">
    <source>
        <dbReference type="EMBL" id="CEM40488.1"/>
    </source>
</evidence>
<proteinExistence type="predicted"/>
<evidence type="ECO:0000256" key="2">
    <source>
        <dbReference type="SAM" id="SignalP"/>
    </source>
</evidence>
<dbReference type="AlphaFoldDB" id="A0A0G4H991"/>
<dbReference type="VEuPathDB" id="CryptoDB:Cvel_25343"/>
<accession>A0A0G4H991</accession>
<reference evidence="3" key="1">
    <citation type="submission" date="2014-11" db="EMBL/GenBank/DDBJ databases">
        <authorList>
            <person name="Otto D Thomas"/>
            <person name="Naeem Raeece"/>
        </authorList>
    </citation>
    <scope>NUCLEOTIDE SEQUENCE</scope>
</reference>
<name>A0A0G4H991_9ALVE</name>
<protein>
    <submittedName>
        <fullName evidence="3">Uncharacterized protein</fullName>
    </submittedName>
</protein>
<dbReference type="EMBL" id="CDMZ01002048">
    <property type="protein sequence ID" value="CEM40488.1"/>
    <property type="molecule type" value="Genomic_DNA"/>
</dbReference>